<evidence type="ECO:0000313" key="3">
    <source>
        <dbReference type="EMBL" id="MDN7242560.1"/>
    </source>
</evidence>
<dbReference type="InterPro" id="IPR007837">
    <property type="entry name" value="DinB"/>
</dbReference>
<evidence type="ECO:0000256" key="2">
    <source>
        <dbReference type="ARBA" id="ARBA00022723"/>
    </source>
</evidence>
<accession>A0ABT8N3U7</accession>
<evidence type="ECO:0000256" key="1">
    <source>
        <dbReference type="ARBA" id="ARBA00008635"/>
    </source>
</evidence>
<protein>
    <submittedName>
        <fullName evidence="3">DinB family protein</fullName>
    </submittedName>
</protein>
<comment type="caution">
    <text evidence="3">The sequence shown here is derived from an EMBL/GenBank/DDBJ whole genome shotgun (WGS) entry which is preliminary data.</text>
</comment>
<dbReference type="Gene3D" id="1.20.120.450">
    <property type="entry name" value="dinb family like domain"/>
    <property type="match status" value="1"/>
</dbReference>
<reference evidence="3 4" key="1">
    <citation type="submission" date="2023-06" db="EMBL/GenBank/DDBJ databases">
        <title>Novel species in genus Planococcus.</title>
        <authorList>
            <person name="Ning S."/>
        </authorList>
    </citation>
    <scope>NUCLEOTIDE SEQUENCE [LARGE SCALE GENOMIC DNA]</scope>
    <source>
        <strain evidence="3 4">N028</strain>
    </source>
</reference>
<keyword evidence="4" id="KW-1185">Reference proteome</keyword>
<organism evidence="3 4">
    <name type="scientific">Planococcus shixiaomingii</name>
    <dbReference type="NCBI Taxonomy" id="3058393"/>
    <lineage>
        <taxon>Bacteria</taxon>
        <taxon>Bacillati</taxon>
        <taxon>Bacillota</taxon>
        <taxon>Bacilli</taxon>
        <taxon>Bacillales</taxon>
        <taxon>Caryophanaceae</taxon>
        <taxon>Planococcus</taxon>
    </lineage>
</organism>
<dbReference type="Pfam" id="PF05163">
    <property type="entry name" value="DinB"/>
    <property type="match status" value="1"/>
</dbReference>
<dbReference type="EMBL" id="JAUJWV010000001">
    <property type="protein sequence ID" value="MDN7242560.1"/>
    <property type="molecule type" value="Genomic_DNA"/>
</dbReference>
<sequence>MYRTLEDFLAHWRQESAMTLQVFEMLTDESLDQQITSQNRTLGRLGWHLTVTLDEMMGHTGLKFEAARFGSPVPNTAKEIADAYRVSSEAMIKAMQEQWTDATLQEERNMYGDNWTISQVLTTLVLHQTHHRGQMTVLMRQAGLKVPGLYGPAMEEWAAMGAPVPEV</sequence>
<dbReference type="InterPro" id="IPR034660">
    <property type="entry name" value="DinB/YfiT-like"/>
</dbReference>
<keyword evidence="2" id="KW-0479">Metal-binding</keyword>
<dbReference type="RefSeq" id="WP_300986601.1">
    <property type="nucleotide sequence ID" value="NZ_CP129236.1"/>
</dbReference>
<name>A0ABT8N3U7_9BACL</name>
<proteinExistence type="inferred from homology"/>
<gene>
    <name evidence="3" type="ORF">QWY14_12160</name>
</gene>
<comment type="similarity">
    <text evidence="1">Belongs to the DinB family.</text>
</comment>
<dbReference type="Proteomes" id="UP001172055">
    <property type="component" value="Unassembled WGS sequence"/>
</dbReference>
<evidence type="ECO:0000313" key="4">
    <source>
        <dbReference type="Proteomes" id="UP001172055"/>
    </source>
</evidence>
<dbReference type="SUPFAM" id="SSF109854">
    <property type="entry name" value="DinB/YfiT-like putative metalloenzymes"/>
    <property type="match status" value="1"/>
</dbReference>